<protein>
    <recommendedName>
        <fullName evidence="3">Bifunctional inhibitor/plant lipid transfer protein/seed storage helical domain-containing protein</fullName>
    </recommendedName>
</protein>
<name>A0A803N3N6_CHEQI</name>
<evidence type="ECO:0000259" key="3">
    <source>
        <dbReference type="SMART" id="SM00499"/>
    </source>
</evidence>
<evidence type="ECO:0000256" key="2">
    <source>
        <dbReference type="SAM" id="SignalP"/>
    </source>
</evidence>
<dbReference type="EnsemblPlants" id="AUR62039915-RA">
    <property type="protein sequence ID" value="AUR62039915-RA:cds"/>
    <property type="gene ID" value="AUR62039915"/>
</dbReference>
<evidence type="ECO:0000313" key="5">
    <source>
        <dbReference type="Proteomes" id="UP000596660"/>
    </source>
</evidence>
<dbReference type="SMART" id="SM00499">
    <property type="entry name" value="AAI"/>
    <property type="match status" value="3"/>
</dbReference>
<feature type="compositionally biased region" description="Polar residues" evidence="1">
    <location>
        <begin position="392"/>
        <end position="421"/>
    </location>
</feature>
<feature type="compositionally biased region" description="Pro residues" evidence="1">
    <location>
        <begin position="354"/>
        <end position="371"/>
    </location>
</feature>
<reference evidence="4" key="2">
    <citation type="submission" date="2021-03" db="UniProtKB">
        <authorList>
            <consortium name="EnsemblPlants"/>
        </authorList>
    </citation>
    <scope>IDENTIFICATION</scope>
</reference>
<keyword evidence="5" id="KW-1185">Reference proteome</keyword>
<accession>A0A803N3N6</accession>
<organism evidence="4 5">
    <name type="scientific">Chenopodium quinoa</name>
    <name type="common">Quinoa</name>
    <dbReference type="NCBI Taxonomy" id="63459"/>
    <lineage>
        <taxon>Eukaryota</taxon>
        <taxon>Viridiplantae</taxon>
        <taxon>Streptophyta</taxon>
        <taxon>Embryophyta</taxon>
        <taxon>Tracheophyta</taxon>
        <taxon>Spermatophyta</taxon>
        <taxon>Magnoliopsida</taxon>
        <taxon>eudicotyledons</taxon>
        <taxon>Gunneridae</taxon>
        <taxon>Pentapetalae</taxon>
        <taxon>Caryophyllales</taxon>
        <taxon>Chenopodiaceae</taxon>
        <taxon>Chenopodioideae</taxon>
        <taxon>Atripliceae</taxon>
        <taxon>Chenopodium</taxon>
    </lineage>
</organism>
<feature type="signal peptide" evidence="2">
    <location>
        <begin position="1"/>
        <end position="17"/>
    </location>
</feature>
<sequence>MVLGMMCLSIPLTTTAASAPAPDSGMLAKTLPCWDKIVRCVNATFNETSLLDLTEPTFNASHVLCCSVIQQQVKDDKQCFCRGIDIIVDYDNSHVSNFNQVLSICNVTSPLTALCSGEVQSLTAAAPMMPPSDLGGCWDGISTCWIDHVNNSQSLPQYDPLSASFNMTDFFCCSLIQETASTEKPCFCSISSYLNQNPAVSPSFVQIFTTCGVVTSIPALDDFCLGEALSPVAAPTMSPAQRNTPFCWDRIQTCRRGAETPMEFQQVCCPVVLQIVSNEMPCFCSIKSSLNATDVDGISMLLTVCNVTASYNKICPGVPSPSPPGTPSAPPLSTTPTPSASSPGPNSSPNVTPLAPPPGPNSSPSDTPSPTPTGEGPSTALSPINPPLGSAESPTALSPNGNTTGEVQIKPNSHSSYDATFSQSLPQYDPLSASFNETDYACCSLIQETASTEKPCFCSISSYLNQSPAVSTNFVQILTTCGIATSIPALDDFCLGSSESPTALSPNGNTAETGASNKIEMVGPLSGLLVLLTCVLF</sequence>
<feature type="domain" description="Bifunctional inhibitor/plant lipid transfer protein/seed storage helical" evidence="3">
    <location>
        <begin position="269"/>
        <end position="494"/>
    </location>
</feature>
<feature type="compositionally biased region" description="Low complexity" evidence="1">
    <location>
        <begin position="331"/>
        <end position="353"/>
    </location>
</feature>
<keyword evidence="2" id="KW-0732">Signal</keyword>
<dbReference type="Proteomes" id="UP000596660">
    <property type="component" value="Unplaced"/>
</dbReference>
<feature type="domain" description="Bifunctional inhibitor/plant lipid transfer protein/seed storage helical" evidence="3">
    <location>
        <begin position="33"/>
        <end position="115"/>
    </location>
</feature>
<feature type="chain" id="PRO_5031509703" description="Bifunctional inhibitor/plant lipid transfer protein/seed storage helical domain-containing protein" evidence="2">
    <location>
        <begin position="18"/>
        <end position="537"/>
    </location>
</feature>
<proteinExistence type="predicted"/>
<evidence type="ECO:0000256" key="1">
    <source>
        <dbReference type="SAM" id="MobiDB-lite"/>
    </source>
</evidence>
<feature type="domain" description="Bifunctional inhibitor/plant lipid transfer protein/seed storage helical" evidence="3">
    <location>
        <begin position="144"/>
        <end position="224"/>
    </location>
</feature>
<dbReference type="AlphaFoldDB" id="A0A803N3N6"/>
<feature type="compositionally biased region" description="Pro residues" evidence="1">
    <location>
        <begin position="320"/>
        <end position="330"/>
    </location>
</feature>
<reference evidence="4" key="1">
    <citation type="journal article" date="2017" name="Nature">
        <title>The genome of Chenopodium quinoa.</title>
        <authorList>
            <person name="Jarvis D.E."/>
            <person name="Ho Y.S."/>
            <person name="Lightfoot D.J."/>
            <person name="Schmoeckel S.M."/>
            <person name="Li B."/>
            <person name="Borm T.J.A."/>
            <person name="Ohyanagi H."/>
            <person name="Mineta K."/>
            <person name="Michell C.T."/>
            <person name="Saber N."/>
            <person name="Kharbatia N.M."/>
            <person name="Rupper R.R."/>
            <person name="Sharp A.R."/>
            <person name="Dally N."/>
            <person name="Boughton B.A."/>
            <person name="Woo Y.H."/>
            <person name="Gao G."/>
            <person name="Schijlen E.G.W.M."/>
            <person name="Guo X."/>
            <person name="Momin A.A."/>
            <person name="Negrao S."/>
            <person name="Al-Babili S."/>
            <person name="Gehring C."/>
            <person name="Roessner U."/>
            <person name="Jung C."/>
            <person name="Murphy K."/>
            <person name="Arold S.T."/>
            <person name="Gojobori T."/>
            <person name="van der Linden C.G."/>
            <person name="van Loo E.N."/>
            <person name="Jellen E.N."/>
            <person name="Maughan P.J."/>
            <person name="Tester M."/>
        </authorList>
    </citation>
    <scope>NUCLEOTIDE SEQUENCE [LARGE SCALE GENOMIC DNA]</scope>
    <source>
        <strain evidence="4">cv. PI 614886</strain>
    </source>
</reference>
<dbReference type="Gramene" id="AUR62039915-RA">
    <property type="protein sequence ID" value="AUR62039915-RA:cds"/>
    <property type="gene ID" value="AUR62039915"/>
</dbReference>
<feature type="region of interest" description="Disordered" evidence="1">
    <location>
        <begin position="320"/>
        <end position="421"/>
    </location>
</feature>
<evidence type="ECO:0000313" key="4">
    <source>
        <dbReference type="EnsemblPlants" id="AUR62039915-RA:cds"/>
    </source>
</evidence>
<dbReference type="InterPro" id="IPR016140">
    <property type="entry name" value="Bifunc_inhib/LTP/seed_store"/>
</dbReference>